<feature type="region of interest" description="Disordered" evidence="1">
    <location>
        <begin position="1"/>
        <end position="402"/>
    </location>
</feature>
<feature type="compositionally biased region" description="Basic residues" evidence="1">
    <location>
        <begin position="281"/>
        <end position="290"/>
    </location>
</feature>
<feature type="compositionally biased region" description="Basic and acidic residues" evidence="1">
    <location>
        <begin position="171"/>
        <end position="180"/>
    </location>
</feature>
<dbReference type="GeneID" id="25314068"/>
<dbReference type="EMBL" id="LASV01000071">
    <property type="protein sequence ID" value="KKA24253.1"/>
    <property type="molecule type" value="Genomic_DNA"/>
</dbReference>
<feature type="compositionally biased region" description="Polar residues" evidence="1">
    <location>
        <begin position="305"/>
        <end position="342"/>
    </location>
</feature>
<feature type="compositionally biased region" description="Basic and acidic residues" evidence="1">
    <location>
        <begin position="133"/>
        <end position="142"/>
    </location>
</feature>
<name>A0A0F4Z304_RASE3</name>
<feature type="region of interest" description="Disordered" evidence="1">
    <location>
        <begin position="417"/>
        <end position="439"/>
    </location>
</feature>
<feature type="compositionally biased region" description="Polar residues" evidence="1">
    <location>
        <begin position="1"/>
        <end position="10"/>
    </location>
</feature>
<feature type="compositionally biased region" description="Low complexity" evidence="1">
    <location>
        <begin position="183"/>
        <end position="194"/>
    </location>
</feature>
<feature type="compositionally biased region" description="Basic and acidic residues" evidence="1">
    <location>
        <begin position="52"/>
        <end position="61"/>
    </location>
</feature>
<keyword evidence="3" id="KW-1185">Reference proteome</keyword>
<gene>
    <name evidence="2" type="ORF">T310_1717</name>
</gene>
<feature type="compositionally biased region" description="Polar residues" evidence="1">
    <location>
        <begin position="358"/>
        <end position="388"/>
    </location>
</feature>
<comment type="caution">
    <text evidence="2">The sequence shown here is derived from an EMBL/GenBank/DDBJ whole genome shotgun (WGS) entry which is preliminary data.</text>
</comment>
<protein>
    <submittedName>
        <fullName evidence="2">Uncharacterized protein</fullName>
    </submittedName>
</protein>
<sequence length="751" mass="83618">MARSTPSSRQRNARRRKKDSTAQAIDFLNTLTAFNEASSSSDEDMSEEEPSAETRREENHPRTPLNDLPNGPDGERAATSWRDRLRRRPPRQSRVDNIFDMPQSPEVNSSPGLRRSARLNRFRSIDNNPETTDTERRVDRGDTGSSDSDDDAVSESDVSGFSYKISPGTPSHDRADHAEEAASEAGSSSGESSSDPQIKSESSQSANLEVVIRSQPARPDSADGSAPAPPRSPSQQRSIPESHGDSARSRKRALGGDDSEGGASPRSEASDDDSSIIRPSTRQRRLRSARRTPPPQTDVPTTQQSAQQNSQDGAVTSPQIVSRRPSPQVNVPITQQSAQQNDADGAVSVPESVHRRPSPQTNAPATHQSDQQNSQDGATTVPQAQQNDADGAVSAPQPETVTINGVQYEKWDAEDMDKEANAQAENDARRAQPESPEDRLFTEASRVLQQQENWADLVTNARYMRKEGDLIKSVRFRSIDDIKEHISGLCTLYGEIQEQRSTGNRVDVGLLHDSEARVEMISHKAFRILSRVQKRATSGGNAEDQRQGKADAQRLLDQFQIDVIPHLVEAAQACLKAHYTWGWLTAEGFGAVHRILLVLSSSCERIFTLKRSGIVYAQDRSRALRPTLRSLLRAMERGEFEQRLQSWAEQQAYPSTSRTEVINLESDDDEQEEEWTEDEAIAILDGLRMFQGPDRFRQLVQRFGDRLRGRTMAEIRAKARELRDSYLDAMGDSAELRTEHGRRQFAWLINV</sequence>
<feature type="compositionally biased region" description="Acidic residues" evidence="1">
    <location>
        <begin position="41"/>
        <end position="51"/>
    </location>
</feature>
<dbReference type="RefSeq" id="XP_013330865.1">
    <property type="nucleotide sequence ID" value="XM_013475411.1"/>
</dbReference>
<feature type="compositionally biased region" description="Basic and acidic residues" evidence="1">
    <location>
        <begin position="426"/>
        <end position="439"/>
    </location>
</feature>
<reference evidence="2 3" key="1">
    <citation type="submission" date="2015-04" db="EMBL/GenBank/DDBJ databases">
        <authorList>
            <person name="Heijne W.H."/>
            <person name="Fedorova N.D."/>
            <person name="Nierman W.C."/>
            <person name="Vollebregt A.W."/>
            <person name="Zhao Z."/>
            <person name="Wu L."/>
            <person name="Kumar M."/>
            <person name="Stam H."/>
            <person name="van den Berg M.A."/>
            <person name="Pel H.J."/>
        </authorList>
    </citation>
    <scope>NUCLEOTIDE SEQUENCE [LARGE SCALE GENOMIC DNA]</scope>
    <source>
        <strain evidence="2 3">CBS 393.64</strain>
    </source>
</reference>
<dbReference type="Proteomes" id="UP000053958">
    <property type="component" value="Unassembled WGS sequence"/>
</dbReference>
<dbReference type="STRING" id="1408163.A0A0F4Z304"/>
<accession>A0A0F4Z304</accession>
<dbReference type="OrthoDB" id="5431211at2759"/>
<feature type="compositionally biased region" description="Low complexity" evidence="1">
    <location>
        <begin position="216"/>
        <end position="226"/>
    </location>
</feature>
<proteinExistence type="predicted"/>
<organism evidence="2 3">
    <name type="scientific">Rasamsonia emersonii (strain ATCC 16479 / CBS 393.64 / IMI 116815)</name>
    <dbReference type="NCBI Taxonomy" id="1408163"/>
    <lineage>
        <taxon>Eukaryota</taxon>
        <taxon>Fungi</taxon>
        <taxon>Dikarya</taxon>
        <taxon>Ascomycota</taxon>
        <taxon>Pezizomycotina</taxon>
        <taxon>Eurotiomycetes</taxon>
        <taxon>Eurotiomycetidae</taxon>
        <taxon>Eurotiales</taxon>
        <taxon>Trichocomaceae</taxon>
        <taxon>Rasamsonia</taxon>
    </lineage>
</organism>
<evidence type="ECO:0000256" key="1">
    <source>
        <dbReference type="SAM" id="MobiDB-lite"/>
    </source>
</evidence>
<feature type="compositionally biased region" description="Polar residues" evidence="1">
    <location>
        <begin position="195"/>
        <end position="207"/>
    </location>
</feature>
<dbReference type="AlphaFoldDB" id="A0A0F4Z304"/>
<evidence type="ECO:0000313" key="2">
    <source>
        <dbReference type="EMBL" id="KKA24253.1"/>
    </source>
</evidence>
<evidence type="ECO:0000313" key="3">
    <source>
        <dbReference type="Proteomes" id="UP000053958"/>
    </source>
</evidence>